<dbReference type="PANTHER" id="PTHR17985">
    <property type="entry name" value="SER/THR-RICH PROTEIN T10 IN DGCR REGION"/>
    <property type="match status" value="1"/>
</dbReference>
<proteinExistence type="predicted"/>
<dbReference type="PANTHER" id="PTHR17985:SF8">
    <property type="entry name" value="TRANSPORT AND GOLGI ORGANIZATION PROTEIN 2 HOMOLOG"/>
    <property type="match status" value="1"/>
</dbReference>
<dbReference type="InterPro" id="IPR008551">
    <property type="entry name" value="TANGO2"/>
</dbReference>
<dbReference type="Proteomes" id="UP000629025">
    <property type="component" value="Unassembled WGS sequence"/>
</dbReference>
<evidence type="ECO:0000313" key="2">
    <source>
        <dbReference type="Proteomes" id="UP000629025"/>
    </source>
</evidence>
<protein>
    <recommendedName>
        <fullName evidence="3">NRDE family protein</fullName>
    </recommendedName>
</protein>
<name>A0ABQ1KYR3_9GAMM</name>
<comment type="caution">
    <text evidence="1">The sequence shown here is derived from an EMBL/GenBank/DDBJ whole genome shotgun (WGS) entry which is preliminary data.</text>
</comment>
<evidence type="ECO:0008006" key="3">
    <source>
        <dbReference type="Google" id="ProtNLM"/>
    </source>
</evidence>
<accession>A0ABQ1KYR3</accession>
<evidence type="ECO:0000313" key="1">
    <source>
        <dbReference type="EMBL" id="GGC09738.1"/>
    </source>
</evidence>
<keyword evidence="2" id="KW-1185">Reference proteome</keyword>
<gene>
    <name evidence="1" type="ORF">GCM10011352_40290</name>
</gene>
<sequence length="271" mass="29859">MLNIPANAQGTDAAGSLFTMCLIVIALNQHPDWPLLLVANRDEFHSRPTQALGFWPDAPIIAGRDLQAGGTWMGLSRNGRFAAVTNYRDGRERQLGGASRGQLVTDFLLSASPAERYRPPEEVTTGYNLIRGDRDGLFYSGNRGGRLERLGSGIHTLSNALLTSEWPKTRRARQAMQQTLSDPSLDAVQLLEVLNDDTPAKDDQLPDTGIPQEKERLLSSCLIRSGNYGTRATTVLMQARNGLTRIVERRFDRSGPRGQSDFTLWLSPLGV</sequence>
<organism evidence="1 2">
    <name type="scientific">Marinobacterium zhoushanense</name>
    <dbReference type="NCBI Taxonomy" id="1679163"/>
    <lineage>
        <taxon>Bacteria</taxon>
        <taxon>Pseudomonadati</taxon>
        <taxon>Pseudomonadota</taxon>
        <taxon>Gammaproteobacteria</taxon>
        <taxon>Oceanospirillales</taxon>
        <taxon>Oceanospirillaceae</taxon>
        <taxon>Marinobacterium</taxon>
    </lineage>
</organism>
<dbReference type="EMBL" id="BMIJ01000009">
    <property type="protein sequence ID" value="GGC09738.1"/>
    <property type="molecule type" value="Genomic_DNA"/>
</dbReference>
<dbReference type="Pfam" id="PF05742">
    <property type="entry name" value="TANGO2"/>
    <property type="match status" value="1"/>
</dbReference>
<reference evidence="2" key="1">
    <citation type="journal article" date="2019" name="Int. J. Syst. Evol. Microbiol.">
        <title>The Global Catalogue of Microorganisms (GCM) 10K type strain sequencing project: providing services to taxonomists for standard genome sequencing and annotation.</title>
        <authorList>
            <consortium name="The Broad Institute Genomics Platform"/>
            <consortium name="The Broad Institute Genome Sequencing Center for Infectious Disease"/>
            <person name="Wu L."/>
            <person name="Ma J."/>
        </authorList>
    </citation>
    <scope>NUCLEOTIDE SEQUENCE [LARGE SCALE GENOMIC DNA]</scope>
    <source>
        <strain evidence="2">CGMCC 1.15341</strain>
    </source>
</reference>